<gene>
    <name evidence="1" type="ORF">OWV82_024091</name>
</gene>
<evidence type="ECO:0000313" key="1">
    <source>
        <dbReference type="EMBL" id="KAJ4700762.1"/>
    </source>
</evidence>
<sequence length="181" mass="20644">MVQLNYCNPPYPTSYYSGSFSTLPPFLQASNRNKKKKKMGRGKIEIKRIENLSNRQVTYSKRRSGLIKKAKEIAVLCDAKVSLMIQASSGKMHEYCSSNLVEILDSYHKQSGKKLWDAKHEALSNEIERTKKENDSMQIKLRHLEGEDLTSLNHRELIVLEDALENGLTSIRNKQASISIT</sequence>
<keyword evidence="2" id="KW-1185">Reference proteome</keyword>
<accession>A0ACC1WP62</accession>
<dbReference type="Proteomes" id="UP001164539">
    <property type="component" value="Chromosome 14"/>
</dbReference>
<proteinExistence type="predicted"/>
<evidence type="ECO:0000313" key="2">
    <source>
        <dbReference type="Proteomes" id="UP001164539"/>
    </source>
</evidence>
<comment type="caution">
    <text evidence="1">The sequence shown here is derived from an EMBL/GenBank/DDBJ whole genome shotgun (WGS) entry which is preliminary data.</text>
</comment>
<dbReference type="EMBL" id="CM051407">
    <property type="protein sequence ID" value="KAJ4700762.1"/>
    <property type="molecule type" value="Genomic_DNA"/>
</dbReference>
<protein>
    <submittedName>
        <fullName evidence="1">MADS-box transcription factor PISTILLATA</fullName>
    </submittedName>
</protein>
<name>A0ACC1WP62_MELAZ</name>
<reference evidence="1 2" key="1">
    <citation type="journal article" date="2023" name="Science">
        <title>Complex scaffold remodeling in plant triterpene biosynthesis.</title>
        <authorList>
            <person name="De La Pena R."/>
            <person name="Hodgson H."/>
            <person name="Liu J.C."/>
            <person name="Stephenson M.J."/>
            <person name="Martin A.C."/>
            <person name="Owen C."/>
            <person name="Harkess A."/>
            <person name="Leebens-Mack J."/>
            <person name="Jimenez L.E."/>
            <person name="Osbourn A."/>
            <person name="Sattely E.S."/>
        </authorList>
    </citation>
    <scope>NUCLEOTIDE SEQUENCE [LARGE SCALE GENOMIC DNA]</scope>
    <source>
        <strain evidence="2">cv. JPN11</strain>
        <tissue evidence="1">Leaf</tissue>
    </source>
</reference>
<organism evidence="1 2">
    <name type="scientific">Melia azedarach</name>
    <name type="common">Chinaberry tree</name>
    <dbReference type="NCBI Taxonomy" id="155640"/>
    <lineage>
        <taxon>Eukaryota</taxon>
        <taxon>Viridiplantae</taxon>
        <taxon>Streptophyta</taxon>
        <taxon>Embryophyta</taxon>
        <taxon>Tracheophyta</taxon>
        <taxon>Spermatophyta</taxon>
        <taxon>Magnoliopsida</taxon>
        <taxon>eudicotyledons</taxon>
        <taxon>Gunneridae</taxon>
        <taxon>Pentapetalae</taxon>
        <taxon>rosids</taxon>
        <taxon>malvids</taxon>
        <taxon>Sapindales</taxon>
        <taxon>Meliaceae</taxon>
        <taxon>Melia</taxon>
    </lineage>
</organism>